<dbReference type="Gene3D" id="3.30.300.20">
    <property type="match status" value="1"/>
</dbReference>
<protein>
    <submittedName>
        <fullName evidence="1">OsmC family protein</fullName>
    </submittedName>
</protein>
<evidence type="ECO:0000313" key="1">
    <source>
        <dbReference type="EMBL" id="WAB80981.1"/>
    </source>
</evidence>
<reference evidence="1" key="1">
    <citation type="submission" date="2022-11" db="EMBL/GenBank/DDBJ databases">
        <title>Description of Microcella daejonensis nov. sp, isolated from riverside soil.</title>
        <authorList>
            <person name="Molina K.M."/>
            <person name="Kim S.B."/>
        </authorList>
    </citation>
    <scope>NUCLEOTIDE SEQUENCE</scope>
    <source>
        <strain evidence="1">MMS21-STM12</strain>
    </source>
</reference>
<dbReference type="PANTHER" id="PTHR42830:SF2">
    <property type="entry name" value="OSMC_OHR FAMILY PROTEIN"/>
    <property type="match status" value="1"/>
</dbReference>
<dbReference type="InterPro" id="IPR015946">
    <property type="entry name" value="KH_dom-like_a/b"/>
</dbReference>
<dbReference type="RefSeq" id="WP_267780731.1">
    <property type="nucleotide sequence ID" value="NZ_CP113089.1"/>
</dbReference>
<dbReference type="Pfam" id="PF02566">
    <property type="entry name" value="OsmC"/>
    <property type="match status" value="1"/>
</dbReference>
<dbReference type="KEGG" id="mdb:OVN18_10500"/>
<evidence type="ECO:0000313" key="2">
    <source>
        <dbReference type="Proteomes" id="UP001164706"/>
    </source>
</evidence>
<organism evidence="1 2">
    <name type="scientific">Microcella daejeonensis</name>
    <dbReference type="NCBI Taxonomy" id="2994971"/>
    <lineage>
        <taxon>Bacteria</taxon>
        <taxon>Bacillati</taxon>
        <taxon>Actinomycetota</taxon>
        <taxon>Actinomycetes</taxon>
        <taxon>Micrococcales</taxon>
        <taxon>Microbacteriaceae</taxon>
        <taxon>Microcella</taxon>
    </lineage>
</organism>
<dbReference type="InterPro" id="IPR052707">
    <property type="entry name" value="OsmC_Ohr_Peroxiredoxin"/>
</dbReference>
<dbReference type="EMBL" id="CP113089">
    <property type="protein sequence ID" value="WAB80981.1"/>
    <property type="molecule type" value="Genomic_DNA"/>
</dbReference>
<gene>
    <name evidence="1" type="ORF">OVN18_10500</name>
</gene>
<accession>A0A9E8MK17</accession>
<sequence>MDPEHGFAVEITWTGAREGGTTGYRDYGRDHDVRAEGKQHAIAGSAARPFRGEADRWNPEEMLVAALAQCHLLSYLHVATTEGLVVVAYRDAASGTLRTEGLGGRMVGAVLHPVVTLAAHHDEGDARRAMAAHARAGELCFIANSVSFPVRHEPRILIAEA</sequence>
<name>A0A9E8MK17_9MICO</name>
<dbReference type="InterPro" id="IPR003718">
    <property type="entry name" value="OsmC/Ohr_fam"/>
</dbReference>
<dbReference type="AlphaFoldDB" id="A0A9E8MK17"/>
<dbReference type="SUPFAM" id="SSF82784">
    <property type="entry name" value="OsmC-like"/>
    <property type="match status" value="1"/>
</dbReference>
<keyword evidence="2" id="KW-1185">Reference proteome</keyword>
<dbReference type="InterPro" id="IPR036102">
    <property type="entry name" value="OsmC/Ohrsf"/>
</dbReference>
<dbReference type="PANTHER" id="PTHR42830">
    <property type="entry name" value="OSMOTICALLY INDUCIBLE FAMILY PROTEIN"/>
    <property type="match status" value="1"/>
</dbReference>
<proteinExistence type="predicted"/>
<dbReference type="Proteomes" id="UP001164706">
    <property type="component" value="Chromosome"/>
</dbReference>